<evidence type="ECO:0000256" key="1">
    <source>
        <dbReference type="ARBA" id="ARBA00005251"/>
    </source>
</evidence>
<accession>A0A1F4UIN9</accession>
<dbReference type="Gene3D" id="3.30.230.10">
    <property type="match status" value="1"/>
</dbReference>
<protein>
    <recommendedName>
        <fullName evidence="5">30S ribosomal protein S9</fullName>
    </recommendedName>
</protein>
<evidence type="ECO:0000256" key="4">
    <source>
        <dbReference type="RuleBase" id="RU003815"/>
    </source>
</evidence>
<dbReference type="NCBIfam" id="NF001099">
    <property type="entry name" value="PRK00132.1"/>
    <property type="match status" value="1"/>
</dbReference>
<dbReference type="PANTHER" id="PTHR21569:SF1">
    <property type="entry name" value="SMALL RIBOSOMAL SUBUNIT PROTEIN US9M"/>
    <property type="match status" value="1"/>
</dbReference>
<dbReference type="PROSITE" id="PS00360">
    <property type="entry name" value="RIBOSOMAL_S9"/>
    <property type="match status" value="1"/>
</dbReference>
<dbReference type="SUPFAM" id="SSF54211">
    <property type="entry name" value="Ribosomal protein S5 domain 2-like"/>
    <property type="match status" value="1"/>
</dbReference>
<dbReference type="PANTHER" id="PTHR21569">
    <property type="entry name" value="RIBOSOMAL PROTEIN S9"/>
    <property type="match status" value="1"/>
</dbReference>
<keyword evidence="3 4" id="KW-0687">Ribonucleoprotein</keyword>
<evidence type="ECO:0000256" key="5">
    <source>
        <dbReference type="RuleBase" id="RU003816"/>
    </source>
</evidence>
<name>A0A1F4UIN9_UNCKA</name>
<dbReference type="InterPro" id="IPR000754">
    <property type="entry name" value="Ribosomal_uS9"/>
</dbReference>
<dbReference type="GO" id="GO:0006412">
    <property type="term" value="P:translation"/>
    <property type="evidence" value="ECO:0007669"/>
    <property type="project" value="InterPro"/>
</dbReference>
<dbReference type="InterPro" id="IPR023035">
    <property type="entry name" value="Ribosomal_uS9_bac/plastid"/>
</dbReference>
<dbReference type="AlphaFoldDB" id="A0A1F4UIN9"/>
<dbReference type="GO" id="GO:0015935">
    <property type="term" value="C:small ribosomal subunit"/>
    <property type="evidence" value="ECO:0007669"/>
    <property type="project" value="TreeGrafter"/>
</dbReference>
<dbReference type="GO" id="GO:0003723">
    <property type="term" value="F:RNA binding"/>
    <property type="evidence" value="ECO:0007669"/>
    <property type="project" value="TreeGrafter"/>
</dbReference>
<evidence type="ECO:0000313" key="7">
    <source>
        <dbReference type="EMBL" id="OGC44838.1"/>
    </source>
</evidence>
<evidence type="ECO:0000256" key="3">
    <source>
        <dbReference type="ARBA" id="ARBA00023274"/>
    </source>
</evidence>
<dbReference type="Pfam" id="PF00380">
    <property type="entry name" value="Ribosomal_S9"/>
    <property type="match status" value="1"/>
</dbReference>
<keyword evidence="2 4" id="KW-0689">Ribosomal protein</keyword>
<sequence>MAEPRKDKFYQAIGRRKESTASIRMFAGKGDSMVNGIAASTYFPAEAFQNRLMASFRATETEGKFYFVAKAAGGGKVGQLDAVVLGIARALVLFDGNLRKPLRDAGLMTRDPREKERKKYFLKKARKRPQYSKR</sequence>
<dbReference type="GO" id="GO:0003735">
    <property type="term" value="F:structural constituent of ribosome"/>
    <property type="evidence" value="ECO:0007669"/>
    <property type="project" value="InterPro"/>
</dbReference>
<reference evidence="7 8" key="1">
    <citation type="journal article" date="2016" name="Nat. Commun.">
        <title>Thousands of microbial genomes shed light on interconnected biogeochemical processes in an aquifer system.</title>
        <authorList>
            <person name="Anantharaman K."/>
            <person name="Brown C.T."/>
            <person name="Hug L.A."/>
            <person name="Sharon I."/>
            <person name="Castelle C.J."/>
            <person name="Probst A.J."/>
            <person name="Thomas B.C."/>
            <person name="Singh A."/>
            <person name="Wilkins M.J."/>
            <person name="Karaoz U."/>
            <person name="Brodie E.L."/>
            <person name="Williams K.H."/>
            <person name="Hubbard S.S."/>
            <person name="Banfield J.F."/>
        </authorList>
    </citation>
    <scope>NUCLEOTIDE SEQUENCE [LARGE SCALE GENOMIC DNA]</scope>
</reference>
<comment type="similarity">
    <text evidence="1 4">Belongs to the universal ribosomal protein uS9 family.</text>
</comment>
<feature type="region of interest" description="Disordered" evidence="6">
    <location>
        <begin position="108"/>
        <end position="134"/>
    </location>
</feature>
<evidence type="ECO:0000313" key="8">
    <source>
        <dbReference type="Proteomes" id="UP000176583"/>
    </source>
</evidence>
<feature type="compositionally biased region" description="Basic residues" evidence="6">
    <location>
        <begin position="120"/>
        <end position="134"/>
    </location>
</feature>
<organism evidence="7 8">
    <name type="scientific">candidate division WWE3 bacterium RBG_19FT_COMBO_53_11</name>
    <dbReference type="NCBI Taxonomy" id="1802613"/>
    <lineage>
        <taxon>Bacteria</taxon>
        <taxon>Katanobacteria</taxon>
    </lineage>
</organism>
<comment type="caution">
    <text evidence="7">The sequence shown here is derived from an EMBL/GenBank/DDBJ whole genome shotgun (WGS) entry which is preliminary data.</text>
</comment>
<gene>
    <name evidence="7" type="ORF">A2V54_02350</name>
</gene>
<dbReference type="InterPro" id="IPR020568">
    <property type="entry name" value="Ribosomal_Su5_D2-typ_SF"/>
</dbReference>
<evidence type="ECO:0000256" key="6">
    <source>
        <dbReference type="SAM" id="MobiDB-lite"/>
    </source>
</evidence>
<evidence type="ECO:0000256" key="2">
    <source>
        <dbReference type="ARBA" id="ARBA00022980"/>
    </source>
</evidence>
<dbReference type="Proteomes" id="UP000176583">
    <property type="component" value="Unassembled WGS sequence"/>
</dbReference>
<dbReference type="InterPro" id="IPR020574">
    <property type="entry name" value="Ribosomal_uS9_CS"/>
</dbReference>
<dbReference type="STRING" id="1802613.A2V54_02350"/>
<dbReference type="InterPro" id="IPR014721">
    <property type="entry name" value="Ribsml_uS5_D2-typ_fold_subgr"/>
</dbReference>
<feature type="compositionally biased region" description="Basic and acidic residues" evidence="6">
    <location>
        <begin position="110"/>
        <end position="119"/>
    </location>
</feature>
<dbReference type="EMBL" id="MEUW01000008">
    <property type="protein sequence ID" value="OGC44838.1"/>
    <property type="molecule type" value="Genomic_DNA"/>
</dbReference>
<dbReference type="GO" id="GO:0005737">
    <property type="term" value="C:cytoplasm"/>
    <property type="evidence" value="ECO:0007669"/>
    <property type="project" value="UniProtKB-ARBA"/>
</dbReference>
<proteinExistence type="inferred from homology"/>